<feature type="transmembrane region" description="Helical" evidence="7">
    <location>
        <begin position="27"/>
        <end position="49"/>
    </location>
</feature>
<dbReference type="Pfam" id="PF12911">
    <property type="entry name" value="OppC_N"/>
    <property type="match status" value="1"/>
</dbReference>
<evidence type="ECO:0000256" key="2">
    <source>
        <dbReference type="ARBA" id="ARBA00022448"/>
    </source>
</evidence>
<evidence type="ECO:0000256" key="3">
    <source>
        <dbReference type="ARBA" id="ARBA00022475"/>
    </source>
</evidence>
<keyword evidence="10" id="KW-1185">Reference proteome</keyword>
<dbReference type="KEGG" id="sted:SPTER_25870"/>
<dbReference type="CDD" id="cd06261">
    <property type="entry name" value="TM_PBP2"/>
    <property type="match status" value="1"/>
</dbReference>
<feature type="transmembrane region" description="Helical" evidence="7">
    <location>
        <begin position="137"/>
        <end position="164"/>
    </location>
</feature>
<evidence type="ECO:0000256" key="7">
    <source>
        <dbReference type="RuleBase" id="RU363032"/>
    </source>
</evidence>
<feature type="transmembrane region" description="Helical" evidence="7">
    <location>
        <begin position="252"/>
        <end position="272"/>
    </location>
</feature>
<dbReference type="GO" id="GO:0055085">
    <property type="term" value="P:transmembrane transport"/>
    <property type="evidence" value="ECO:0007669"/>
    <property type="project" value="InterPro"/>
</dbReference>
<proteinExistence type="inferred from homology"/>
<feature type="domain" description="ABC transmembrane type-1" evidence="8">
    <location>
        <begin position="89"/>
        <end position="278"/>
    </location>
</feature>
<organism evidence="9 10">
    <name type="scientific">Sporomusa termitida</name>
    <dbReference type="NCBI Taxonomy" id="2377"/>
    <lineage>
        <taxon>Bacteria</taxon>
        <taxon>Bacillati</taxon>
        <taxon>Bacillota</taxon>
        <taxon>Negativicutes</taxon>
        <taxon>Selenomonadales</taxon>
        <taxon>Sporomusaceae</taxon>
        <taxon>Sporomusa</taxon>
    </lineage>
</organism>
<feature type="transmembrane region" description="Helical" evidence="7">
    <location>
        <begin position="93"/>
        <end position="117"/>
    </location>
</feature>
<dbReference type="EMBL" id="CP036259">
    <property type="protein sequence ID" value="QDR81213.1"/>
    <property type="molecule type" value="Genomic_DNA"/>
</dbReference>
<dbReference type="InterPro" id="IPR035906">
    <property type="entry name" value="MetI-like_sf"/>
</dbReference>
<evidence type="ECO:0000256" key="1">
    <source>
        <dbReference type="ARBA" id="ARBA00004651"/>
    </source>
</evidence>
<comment type="subcellular location">
    <subcellularLocation>
        <location evidence="1 7">Cell membrane</location>
        <topology evidence="1 7">Multi-pass membrane protein</topology>
    </subcellularLocation>
</comment>
<protein>
    <submittedName>
        <fullName evidence="9">Glutathione transport system permease protein GsiD</fullName>
    </submittedName>
</protein>
<reference evidence="9 10" key="1">
    <citation type="submission" date="2019-02" db="EMBL/GenBank/DDBJ databases">
        <title>Closed genome of Sporomusa termitida DSM 4440.</title>
        <authorList>
            <person name="Poehlein A."/>
            <person name="Daniel R."/>
        </authorList>
    </citation>
    <scope>NUCLEOTIDE SEQUENCE [LARGE SCALE GENOMIC DNA]</scope>
    <source>
        <strain evidence="9 10">DSM 4440</strain>
    </source>
</reference>
<gene>
    <name evidence="9" type="primary">gsiD_1</name>
    <name evidence="9" type="ORF">SPTER_25870</name>
</gene>
<dbReference type="InterPro" id="IPR000515">
    <property type="entry name" value="MetI-like"/>
</dbReference>
<evidence type="ECO:0000256" key="4">
    <source>
        <dbReference type="ARBA" id="ARBA00022692"/>
    </source>
</evidence>
<evidence type="ECO:0000256" key="5">
    <source>
        <dbReference type="ARBA" id="ARBA00022989"/>
    </source>
</evidence>
<dbReference type="RefSeq" id="WP_144350738.1">
    <property type="nucleotide sequence ID" value="NZ_CP036259.1"/>
</dbReference>
<dbReference type="Gene3D" id="1.10.3720.10">
    <property type="entry name" value="MetI-like"/>
    <property type="match status" value="1"/>
</dbReference>
<keyword evidence="6 7" id="KW-0472">Membrane</keyword>
<dbReference type="AlphaFoldDB" id="A0A517DV36"/>
<evidence type="ECO:0000313" key="10">
    <source>
        <dbReference type="Proteomes" id="UP000320776"/>
    </source>
</evidence>
<dbReference type="InterPro" id="IPR025966">
    <property type="entry name" value="OppC_N"/>
</dbReference>
<feature type="transmembrane region" description="Helical" evidence="7">
    <location>
        <begin position="210"/>
        <end position="232"/>
    </location>
</feature>
<evidence type="ECO:0000256" key="6">
    <source>
        <dbReference type="ARBA" id="ARBA00023136"/>
    </source>
</evidence>
<evidence type="ECO:0000259" key="8">
    <source>
        <dbReference type="PROSITE" id="PS50928"/>
    </source>
</evidence>
<keyword evidence="4 7" id="KW-0812">Transmembrane</keyword>
<dbReference type="Pfam" id="PF00528">
    <property type="entry name" value="BPD_transp_1"/>
    <property type="match status" value="1"/>
</dbReference>
<dbReference type="PANTHER" id="PTHR43386">
    <property type="entry name" value="OLIGOPEPTIDE TRANSPORT SYSTEM PERMEASE PROTEIN APPC"/>
    <property type="match status" value="1"/>
</dbReference>
<evidence type="ECO:0000313" key="9">
    <source>
        <dbReference type="EMBL" id="QDR81213.1"/>
    </source>
</evidence>
<dbReference type="PROSITE" id="PS50928">
    <property type="entry name" value="ABC_TM1"/>
    <property type="match status" value="1"/>
</dbReference>
<dbReference type="PANTHER" id="PTHR43386:SF1">
    <property type="entry name" value="D,D-DIPEPTIDE TRANSPORT SYSTEM PERMEASE PROTEIN DDPC-RELATED"/>
    <property type="match status" value="1"/>
</dbReference>
<keyword evidence="5 7" id="KW-1133">Transmembrane helix</keyword>
<keyword evidence="2 7" id="KW-0813">Transport</keyword>
<name>A0A517DV36_9FIRM</name>
<dbReference type="OrthoDB" id="9797472at2"/>
<dbReference type="Proteomes" id="UP000320776">
    <property type="component" value="Chromosome"/>
</dbReference>
<dbReference type="InterPro" id="IPR050366">
    <property type="entry name" value="BP-dependent_transpt_permease"/>
</dbReference>
<accession>A0A517DV36</accession>
<sequence>MTGNTTAMFKKKSRIGENISRMRKNKIAMVGFVIFLAIAFCTLFADLIVPYHKAIDQDIVHRIQGISTQHWFGTDLYGRDMFARVVHATRNSLGLAIVAVAAGMTIGGLLGSCAGYYGGKVDAVIMRIMDTLMCIPFMLLALAIVAALGAGLVNVLIALVVSMIPSYTRIIRSAILTVVYQDFIEAARACGTSDTFIILKHIIPMAIGPVIVQSTMSVGTMIIWAASMSFLGMGVQPPAPEWGAMLSEGKNYMLVAPHLVVIPGLAIVLTALSLNLMGDGLRDVLDPRLKD</sequence>
<comment type="similarity">
    <text evidence="7">Belongs to the binding-protein-dependent transport system permease family.</text>
</comment>
<dbReference type="GO" id="GO:0005886">
    <property type="term" value="C:plasma membrane"/>
    <property type="evidence" value="ECO:0007669"/>
    <property type="project" value="UniProtKB-SubCell"/>
</dbReference>
<dbReference type="SUPFAM" id="SSF161098">
    <property type="entry name" value="MetI-like"/>
    <property type="match status" value="1"/>
</dbReference>
<keyword evidence="3" id="KW-1003">Cell membrane</keyword>